<gene>
    <name evidence="2" type="ORF">PCOR1329_LOCUS30608</name>
</gene>
<feature type="region of interest" description="Disordered" evidence="1">
    <location>
        <begin position="1"/>
        <end position="120"/>
    </location>
</feature>
<evidence type="ECO:0000313" key="3">
    <source>
        <dbReference type="Proteomes" id="UP001189429"/>
    </source>
</evidence>
<accession>A0ABN9SLM1</accession>
<evidence type="ECO:0000256" key="1">
    <source>
        <dbReference type="SAM" id="MobiDB-lite"/>
    </source>
</evidence>
<reference evidence="2" key="1">
    <citation type="submission" date="2023-10" db="EMBL/GenBank/DDBJ databases">
        <authorList>
            <person name="Chen Y."/>
            <person name="Shah S."/>
            <person name="Dougan E. K."/>
            <person name="Thang M."/>
            <person name="Chan C."/>
        </authorList>
    </citation>
    <scope>NUCLEOTIDE SEQUENCE [LARGE SCALE GENOMIC DNA]</scope>
</reference>
<evidence type="ECO:0000313" key="2">
    <source>
        <dbReference type="EMBL" id="CAK0832642.1"/>
    </source>
</evidence>
<feature type="compositionally biased region" description="Low complexity" evidence="1">
    <location>
        <begin position="1"/>
        <end position="13"/>
    </location>
</feature>
<proteinExistence type="predicted"/>
<feature type="compositionally biased region" description="Low complexity" evidence="1">
    <location>
        <begin position="94"/>
        <end position="120"/>
    </location>
</feature>
<dbReference type="Proteomes" id="UP001189429">
    <property type="component" value="Unassembled WGS sequence"/>
</dbReference>
<feature type="non-terminal residue" evidence="2">
    <location>
        <position position="1"/>
    </location>
</feature>
<organism evidence="2 3">
    <name type="scientific">Prorocentrum cordatum</name>
    <dbReference type="NCBI Taxonomy" id="2364126"/>
    <lineage>
        <taxon>Eukaryota</taxon>
        <taxon>Sar</taxon>
        <taxon>Alveolata</taxon>
        <taxon>Dinophyceae</taxon>
        <taxon>Prorocentrales</taxon>
        <taxon>Prorocentraceae</taxon>
        <taxon>Prorocentrum</taxon>
    </lineage>
</organism>
<dbReference type="EMBL" id="CAUYUJ010011810">
    <property type="protein sequence ID" value="CAK0832642.1"/>
    <property type="molecule type" value="Genomic_DNA"/>
</dbReference>
<comment type="caution">
    <text evidence="2">The sequence shown here is derived from an EMBL/GenBank/DDBJ whole genome shotgun (WGS) entry which is preliminary data.</text>
</comment>
<feature type="compositionally biased region" description="Basic residues" evidence="1">
    <location>
        <begin position="49"/>
        <end position="67"/>
    </location>
</feature>
<feature type="non-terminal residue" evidence="2">
    <location>
        <position position="120"/>
    </location>
</feature>
<sequence length="120" mass="11830">NGGGARRCAGGPRSARRQRAGAAGDGVVPVGDARGAGRLRAAPGAAGGRQRRRLRVRAARREVRRRAGGAAAGHQHPRGRAVPGPGPAPGRRGGAALALREPGGHGAAELPRRGAAAASG</sequence>
<name>A0ABN9SLM1_9DINO</name>
<keyword evidence="3" id="KW-1185">Reference proteome</keyword>
<protein>
    <submittedName>
        <fullName evidence="2">Uncharacterized protein</fullName>
    </submittedName>
</protein>
<feature type="compositionally biased region" description="Low complexity" evidence="1">
    <location>
        <begin position="20"/>
        <end position="44"/>
    </location>
</feature>